<dbReference type="Pfam" id="PF01370">
    <property type="entry name" value="Epimerase"/>
    <property type="match status" value="1"/>
</dbReference>
<dbReference type="AlphaFoldDB" id="A0A176YC88"/>
<keyword evidence="5" id="KW-1185">Reference proteome</keyword>
<evidence type="ECO:0000256" key="2">
    <source>
        <dbReference type="ARBA" id="ARBA00007637"/>
    </source>
</evidence>
<name>A0A176YC88_9BRAD</name>
<comment type="pathway">
    <text evidence="1">Bacterial outer membrane biogenesis; LPS O-antigen biosynthesis.</text>
</comment>
<dbReference type="STRING" id="1505087.AYJ54_29570"/>
<sequence>MRIFVTGATGFLGSYVAENLVEQGHDVAVLLRPGTKPWRLASILERLTVVESTLDDPAALGAGLRSFAPDAVVHMAWRGVGNSDRNSKDQARNIGDTVELVDLAAGAGATIFVGAGSQAEYGPYDRAIVESDVPRPTTLYGIAKLASGLMAERRCAERRLRFAWLRIFSAYGPRDGESWLIPSLIRTLRANGRMALTACEQRWGFLHASDAAAAVSLVLASPAAQGIYNLGSPDAPPLRDTVRRLRDLIGRGELAFGEVPYRPDQVMVLAADVARLEALGWRPAVGLDQGLRETLAWHEAAERGAT</sequence>
<dbReference type="OrthoDB" id="7305551at2"/>
<evidence type="ECO:0000256" key="1">
    <source>
        <dbReference type="ARBA" id="ARBA00005125"/>
    </source>
</evidence>
<gene>
    <name evidence="4" type="ORF">AYJ54_29570</name>
</gene>
<dbReference type="InterPro" id="IPR036291">
    <property type="entry name" value="NAD(P)-bd_dom_sf"/>
</dbReference>
<dbReference type="Gene3D" id="3.40.50.720">
    <property type="entry name" value="NAD(P)-binding Rossmann-like Domain"/>
    <property type="match status" value="1"/>
</dbReference>
<dbReference type="Proteomes" id="UP000076959">
    <property type="component" value="Unassembled WGS sequence"/>
</dbReference>
<evidence type="ECO:0000313" key="5">
    <source>
        <dbReference type="Proteomes" id="UP000076959"/>
    </source>
</evidence>
<feature type="domain" description="NAD-dependent epimerase/dehydratase" evidence="3">
    <location>
        <begin position="3"/>
        <end position="231"/>
    </location>
</feature>
<dbReference type="PANTHER" id="PTHR43000">
    <property type="entry name" value="DTDP-D-GLUCOSE 4,6-DEHYDRATASE-RELATED"/>
    <property type="match status" value="1"/>
</dbReference>
<protein>
    <submittedName>
        <fullName evidence="4">GDP-6-deoxy-D-lyxo-4-hexulose reductase</fullName>
    </submittedName>
</protein>
<dbReference type="SUPFAM" id="SSF51735">
    <property type="entry name" value="NAD(P)-binding Rossmann-fold domains"/>
    <property type="match status" value="1"/>
</dbReference>
<organism evidence="4 5">
    <name type="scientific">Bradyrhizobium centrolobii</name>
    <dbReference type="NCBI Taxonomy" id="1505087"/>
    <lineage>
        <taxon>Bacteria</taxon>
        <taxon>Pseudomonadati</taxon>
        <taxon>Pseudomonadota</taxon>
        <taxon>Alphaproteobacteria</taxon>
        <taxon>Hyphomicrobiales</taxon>
        <taxon>Nitrobacteraceae</taxon>
        <taxon>Bradyrhizobium</taxon>
    </lineage>
</organism>
<accession>A0A176YC88</accession>
<evidence type="ECO:0000259" key="3">
    <source>
        <dbReference type="Pfam" id="PF01370"/>
    </source>
</evidence>
<dbReference type="RefSeq" id="WP_063707645.1">
    <property type="nucleotide sequence ID" value="NZ_LUUB01000106.1"/>
</dbReference>
<dbReference type="EMBL" id="LUUB01000106">
    <property type="protein sequence ID" value="OAF01228.1"/>
    <property type="molecule type" value="Genomic_DNA"/>
</dbReference>
<reference evidence="4 5" key="1">
    <citation type="submission" date="2016-03" db="EMBL/GenBank/DDBJ databases">
        <title>Draft Genome Sequence of the Strain BR 10245 (Bradyrhizobium sp.) isolated from nodules of Centrolobium paraense.</title>
        <authorList>
            <person name="Simoes-Araujo J.L.Sr."/>
            <person name="Barauna A.C."/>
            <person name="Silva K."/>
            <person name="Zilli J.E."/>
        </authorList>
    </citation>
    <scope>NUCLEOTIDE SEQUENCE [LARGE SCALE GENOMIC DNA]</scope>
    <source>
        <strain evidence="4 5">BR 10245</strain>
    </source>
</reference>
<comment type="similarity">
    <text evidence="2">Belongs to the NAD(P)-dependent epimerase/dehydratase family.</text>
</comment>
<proteinExistence type="inferred from homology"/>
<dbReference type="InterPro" id="IPR001509">
    <property type="entry name" value="Epimerase_deHydtase"/>
</dbReference>
<comment type="caution">
    <text evidence="4">The sequence shown here is derived from an EMBL/GenBank/DDBJ whole genome shotgun (WGS) entry which is preliminary data.</text>
</comment>
<evidence type="ECO:0000313" key="4">
    <source>
        <dbReference type="EMBL" id="OAF01228.1"/>
    </source>
</evidence>